<dbReference type="EMBL" id="CP108036">
    <property type="protein sequence ID" value="WUN83254.1"/>
    <property type="molecule type" value="Genomic_DNA"/>
</dbReference>
<gene>
    <name evidence="1" type="ORF">OHA91_34920</name>
</gene>
<dbReference type="RefSeq" id="WP_158714898.1">
    <property type="nucleotide sequence ID" value="NZ_CP108036.1"/>
</dbReference>
<proteinExistence type="predicted"/>
<protein>
    <submittedName>
        <fullName evidence="1">Uncharacterized protein</fullName>
    </submittedName>
</protein>
<evidence type="ECO:0000313" key="1">
    <source>
        <dbReference type="EMBL" id="WUN83254.1"/>
    </source>
</evidence>
<name>A0ABZ1QKY5_9ACTN</name>
<dbReference type="Proteomes" id="UP001432312">
    <property type="component" value="Chromosome"/>
</dbReference>
<evidence type="ECO:0000313" key="2">
    <source>
        <dbReference type="Proteomes" id="UP001432312"/>
    </source>
</evidence>
<organism evidence="1 2">
    <name type="scientific">Streptomyces erythrochromogenes</name>
    <dbReference type="NCBI Taxonomy" id="285574"/>
    <lineage>
        <taxon>Bacteria</taxon>
        <taxon>Bacillati</taxon>
        <taxon>Actinomycetota</taxon>
        <taxon>Actinomycetes</taxon>
        <taxon>Kitasatosporales</taxon>
        <taxon>Streptomycetaceae</taxon>
        <taxon>Streptomyces</taxon>
    </lineage>
</organism>
<keyword evidence="2" id="KW-1185">Reference proteome</keyword>
<accession>A0ABZ1QKY5</accession>
<dbReference type="GeneID" id="95501355"/>
<sequence>MSPMAGGGEERRAGPRSCPSGVCREGSALLGVMTGGGRLAYLPEPVFVDRAFADRLDAAGRPEMRYRFTEPCAEAACAQWTGTACGVIDHILDDPDATDGTDVAQDGGALPVCGIRRDCRWFAQRGAAACGVCPTVVADTGGSATYRSTHG</sequence>
<reference evidence="1" key="1">
    <citation type="submission" date="2022-10" db="EMBL/GenBank/DDBJ databases">
        <title>The complete genomes of actinobacterial strains from the NBC collection.</title>
        <authorList>
            <person name="Joergensen T.S."/>
            <person name="Alvarez Arevalo M."/>
            <person name="Sterndorff E.B."/>
            <person name="Faurdal D."/>
            <person name="Vuksanovic O."/>
            <person name="Mourched A.-S."/>
            <person name="Charusanti P."/>
            <person name="Shaw S."/>
            <person name="Blin K."/>
            <person name="Weber T."/>
        </authorList>
    </citation>
    <scope>NUCLEOTIDE SEQUENCE</scope>
    <source>
        <strain evidence="1">NBC_00303</strain>
    </source>
</reference>